<dbReference type="Gene3D" id="1.20.1560.10">
    <property type="entry name" value="ABC transporter type 1, transmembrane domain"/>
    <property type="match status" value="1"/>
</dbReference>
<dbReference type="InterPro" id="IPR027417">
    <property type="entry name" value="P-loop_NTPase"/>
</dbReference>
<keyword evidence="2 7" id="KW-0812">Transmembrane</keyword>
<evidence type="ECO:0000259" key="9">
    <source>
        <dbReference type="PROSITE" id="PS50929"/>
    </source>
</evidence>
<dbReference type="RefSeq" id="WP_102265825.1">
    <property type="nucleotide sequence ID" value="NZ_CANTYB010000039.1"/>
</dbReference>
<feature type="transmembrane region" description="Helical" evidence="7">
    <location>
        <begin position="173"/>
        <end position="198"/>
    </location>
</feature>
<feature type="transmembrane region" description="Helical" evidence="7">
    <location>
        <begin position="268"/>
        <end position="292"/>
    </location>
</feature>
<evidence type="ECO:0000259" key="8">
    <source>
        <dbReference type="PROSITE" id="PS50893"/>
    </source>
</evidence>
<feature type="domain" description="ABC transporter" evidence="8">
    <location>
        <begin position="361"/>
        <end position="598"/>
    </location>
</feature>
<dbReference type="SUPFAM" id="SSF90123">
    <property type="entry name" value="ABC transporter transmembrane region"/>
    <property type="match status" value="1"/>
</dbReference>
<dbReference type="EMBL" id="JANGCH010000013">
    <property type="protein sequence ID" value="MCQ5122357.1"/>
    <property type="molecule type" value="Genomic_DNA"/>
</dbReference>
<comment type="caution">
    <text evidence="10">The sequence shown here is derived from an EMBL/GenBank/DDBJ whole genome shotgun (WGS) entry which is preliminary data.</text>
</comment>
<dbReference type="InterPro" id="IPR039421">
    <property type="entry name" value="Type_1_exporter"/>
</dbReference>
<evidence type="ECO:0000256" key="1">
    <source>
        <dbReference type="ARBA" id="ARBA00004651"/>
    </source>
</evidence>
<dbReference type="PROSITE" id="PS50929">
    <property type="entry name" value="ABC_TM1F"/>
    <property type="match status" value="1"/>
</dbReference>
<gene>
    <name evidence="10" type="ORF">NE663_08815</name>
</gene>
<keyword evidence="4 10" id="KW-0067">ATP-binding</keyword>
<dbReference type="SUPFAM" id="SSF52540">
    <property type="entry name" value="P-loop containing nucleoside triphosphate hydrolases"/>
    <property type="match status" value="1"/>
</dbReference>
<protein>
    <submittedName>
        <fullName evidence="10">ABC transporter ATP-binding protein/permease</fullName>
    </submittedName>
</protein>
<dbReference type="SMART" id="SM00382">
    <property type="entry name" value="AAA"/>
    <property type="match status" value="1"/>
</dbReference>
<name>A0ABT1SMA7_9FIRM</name>
<evidence type="ECO:0000256" key="4">
    <source>
        <dbReference type="ARBA" id="ARBA00022840"/>
    </source>
</evidence>
<keyword evidence="5 7" id="KW-1133">Transmembrane helix</keyword>
<evidence type="ECO:0000256" key="3">
    <source>
        <dbReference type="ARBA" id="ARBA00022741"/>
    </source>
</evidence>
<evidence type="ECO:0000256" key="2">
    <source>
        <dbReference type="ARBA" id="ARBA00022692"/>
    </source>
</evidence>
<evidence type="ECO:0000256" key="7">
    <source>
        <dbReference type="SAM" id="Phobius"/>
    </source>
</evidence>
<dbReference type="GO" id="GO:0005524">
    <property type="term" value="F:ATP binding"/>
    <property type="evidence" value="ECO:0007669"/>
    <property type="project" value="UniProtKB-KW"/>
</dbReference>
<organism evidence="10 11">
    <name type="scientific">Massilicoli timonensis</name>
    <dbReference type="NCBI Taxonomy" id="2015901"/>
    <lineage>
        <taxon>Bacteria</taxon>
        <taxon>Bacillati</taxon>
        <taxon>Bacillota</taxon>
        <taxon>Erysipelotrichia</taxon>
        <taxon>Erysipelotrichales</taxon>
        <taxon>Erysipelotrichaceae</taxon>
        <taxon>Massilicoli</taxon>
    </lineage>
</organism>
<dbReference type="PANTHER" id="PTHR24221">
    <property type="entry name" value="ATP-BINDING CASSETTE SUB-FAMILY B"/>
    <property type="match status" value="1"/>
</dbReference>
<dbReference type="CDD" id="cd03228">
    <property type="entry name" value="ABCC_MRP_Like"/>
    <property type="match status" value="1"/>
</dbReference>
<dbReference type="Gene3D" id="3.40.50.300">
    <property type="entry name" value="P-loop containing nucleotide triphosphate hydrolases"/>
    <property type="match status" value="1"/>
</dbReference>
<evidence type="ECO:0000256" key="5">
    <source>
        <dbReference type="ARBA" id="ARBA00022989"/>
    </source>
</evidence>
<feature type="domain" description="ABC transmembrane type-1" evidence="9">
    <location>
        <begin position="29"/>
        <end position="330"/>
    </location>
</feature>
<dbReference type="InterPro" id="IPR011527">
    <property type="entry name" value="ABC1_TM_dom"/>
</dbReference>
<feature type="transmembrane region" description="Helical" evidence="7">
    <location>
        <begin position="21"/>
        <end position="47"/>
    </location>
</feature>
<evidence type="ECO:0000256" key="6">
    <source>
        <dbReference type="ARBA" id="ARBA00023136"/>
    </source>
</evidence>
<dbReference type="InterPro" id="IPR036640">
    <property type="entry name" value="ABC1_TM_sf"/>
</dbReference>
<feature type="transmembrane region" description="Helical" evidence="7">
    <location>
        <begin position="59"/>
        <end position="80"/>
    </location>
</feature>
<accession>A0ABT1SMA7</accession>
<keyword evidence="6 7" id="KW-0472">Membrane</keyword>
<keyword evidence="11" id="KW-1185">Reference proteome</keyword>
<dbReference type="Pfam" id="PF00005">
    <property type="entry name" value="ABC_tran"/>
    <property type="match status" value="1"/>
</dbReference>
<sequence length="605" mass="69191">MKKSRAFMETCRMIHRVSPSCIPLTLLNGILNAIAPFASLLLSSFLLDALFLEKNEQKALVLAGSLLLLSFIMMVLLAYLEKQTTTMKTRLQYEIEETILKHTLDLRYELLEDPATLDHLQQAREGQNGSGGIEWFLHYMQEFIKSSAVIIQSLVILVMMLKKQSVVGNALIQFAHSAYLPVVFIVLFAVVLLCNIALMKRKNEELTHQFYDNVAGNRRFAYYSQICSSDYQVGKDIRLYHMEGMLSRRIRKEADQLMNLFYHYAKRFGVIGGLEQLVAQSMNLFFAGVVLVRFMAKTITYGELMRYSGAIVQLSSALRTWLSSIMSMQLRARYFQAYATYLHLPAQQAGKKQESLVFTSLELKDVSFCYPHQDQPVLKHVSMRIERGDHLAFVGMNGAGKTTLIKLLLRLYEPSSGVILLNGKPLQSYDLNAYWSLFSSVFQDFQLFPFPIKENIAGGLQVDEEKAWEQLERAGLKKRMRELEKGLATSLSKEESEGVDLSGGEEQKLAIARALYYDRDFIVLDEPTAALDPLSEYEIYHRLEMLAKDKTSIMISHRMSSCRMAKHIYVFDQGEIVESGTHAELLEKMGLYHRLWHAQAHYYEA</sequence>
<reference evidence="10 11" key="1">
    <citation type="submission" date="2022-06" db="EMBL/GenBank/DDBJ databases">
        <title>Isolation of gut microbiota from human fecal samples.</title>
        <authorList>
            <person name="Pamer E.G."/>
            <person name="Barat B."/>
            <person name="Waligurski E."/>
            <person name="Medina S."/>
            <person name="Paddock L."/>
            <person name="Mostad J."/>
        </authorList>
    </citation>
    <scope>NUCLEOTIDE SEQUENCE [LARGE SCALE GENOMIC DNA]</scope>
    <source>
        <strain evidence="10 11">DFI.6.1</strain>
    </source>
</reference>
<dbReference type="InterPro" id="IPR003439">
    <property type="entry name" value="ABC_transporter-like_ATP-bd"/>
</dbReference>
<feature type="transmembrane region" description="Helical" evidence="7">
    <location>
        <begin position="143"/>
        <end position="161"/>
    </location>
</feature>
<keyword evidence="3" id="KW-0547">Nucleotide-binding</keyword>
<dbReference type="InterPro" id="IPR003593">
    <property type="entry name" value="AAA+_ATPase"/>
</dbReference>
<proteinExistence type="predicted"/>
<comment type="subcellular location">
    <subcellularLocation>
        <location evidence="1">Cell membrane</location>
        <topology evidence="1">Multi-pass membrane protein</topology>
    </subcellularLocation>
</comment>
<dbReference type="Proteomes" id="UP001524435">
    <property type="component" value="Unassembled WGS sequence"/>
</dbReference>
<evidence type="ECO:0000313" key="10">
    <source>
        <dbReference type="EMBL" id="MCQ5122357.1"/>
    </source>
</evidence>
<evidence type="ECO:0000313" key="11">
    <source>
        <dbReference type="Proteomes" id="UP001524435"/>
    </source>
</evidence>
<dbReference type="PROSITE" id="PS50893">
    <property type="entry name" value="ABC_TRANSPORTER_2"/>
    <property type="match status" value="1"/>
</dbReference>
<dbReference type="PANTHER" id="PTHR24221:SF646">
    <property type="entry name" value="HAEMOLYSIN SECRETION ATP-BINDING PROTEIN"/>
    <property type="match status" value="1"/>
</dbReference>